<reference evidence="2" key="1">
    <citation type="journal article" date="2014" name="Front. Microbiol.">
        <title>High frequency of phylogenetically diverse reductive dehalogenase-homologous genes in deep subseafloor sedimentary metagenomes.</title>
        <authorList>
            <person name="Kawai M."/>
            <person name="Futagami T."/>
            <person name="Toyoda A."/>
            <person name="Takaki Y."/>
            <person name="Nishi S."/>
            <person name="Hori S."/>
            <person name="Arai W."/>
            <person name="Tsubouchi T."/>
            <person name="Morono Y."/>
            <person name="Uchiyama I."/>
            <person name="Ito T."/>
            <person name="Fujiyama A."/>
            <person name="Inagaki F."/>
            <person name="Takami H."/>
        </authorList>
    </citation>
    <scope>NUCLEOTIDE SEQUENCE</scope>
    <source>
        <strain evidence="2">Expedition CK06-06</strain>
    </source>
</reference>
<dbReference type="InterPro" id="IPR015422">
    <property type="entry name" value="PyrdxlP-dep_Trfase_small"/>
</dbReference>
<keyword evidence="1" id="KW-0663">Pyridoxal phosphate</keyword>
<gene>
    <name evidence="2" type="ORF">S01H4_24437</name>
</gene>
<dbReference type="Pfam" id="PF00202">
    <property type="entry name" value="Aminotran_3"/>
    <property type="match status" value="1"/>
</dbReference>
<dbReference type="InterPro" id="IPR005814">
    <property type="entry name" value="Aminotrans_3"/>
</dbReference>
<dbReference type="InterPro" id="IPR015424">
    <property type="entry name" value="PyrdxlP-dep_Trfase"/>
</dbReference>
<dbReference type="SUPFAM" id="SSF53383">
    <property type="entry name" value="PLP-dependent transferases"/>
    <property type="match status" value="1"/>
</dbReference>
<dbReference type="Gene3D" id="3.40.640.10">
    <property type="entry name" value="Type I PLP-dependent aspartate aminotransferase-like (Major domain)"/>
    <property type="match status" value="1"/>
</dbReference>
<evidence type="ECO:0000256" key="1">
    <source>
        <dbReference type="ARBA" id="ARBA00022898"/>
    </source>
</evidence>
<accession>X1BNE4</accession>
<dbReference type="AlphaFoldDB" id="X1BNE4"/>
<comment type="caution">
    <text evidence="2">The sequence shown here is derived from an EMBL/GenBank/DDBJ whole genome shotgun (WGS) entry which is preliminary data.</text>
</comment>
<dbReference type="EMBL" id="BART01011475">
    <property type="protein sequence ID" value="GAG85583.1"/>
    <property type="molecule type" value="Genomic_DNA"/>
</dbReference>
<evidence type="ECO:0000313" key="2">
    <source>
        <dbReference type="EMBL" id="GAG85583.1"/>
    </source>
</evidence>
<name>X1BNE4_9ZZZZ</name>
<evidence type="ECO:0008006" key="3">
    <source>
        <dbReference type="Google" id="ProtNLM"/>
    </source>
</evidence>
<dbReference type="InterPro" id="IPR015421">
    <property type="entry name" value="PyrdxlP-dep_Trfase_major"/>
</dbReference>
<sequence>DMTRSKYIIDIVEDNRLYQNATMMGNWWTDWMASNIKSDKIVGKYRSAGLLLAFDCDTKETRNKLLDIMYNEYKLIGLGAGDTTVRFRPNLAVSHSEMEDGFYRTKSVIEELD</sequence>
<dbReference type="GO" id="GO:0030170">
    <property type="term" value="F:pyridoxal phosphate binding"/>
    <property type="evidence" value="ECO:0007669"/>
    <property type="project" value="InterPro"/>
</dbReference>
<proteinExistence type="predicted"/>
<dbReference type="Gene3D" id="3.90.1150.10">
    <property type="entry name" value="Aspartate Aminotransferase, domain 1"/>
    <property type="match status" value="1"/>
</dbReference>
<feature type="non-terminal residue" evidence="2">
    <location>
        <position position="1"/>
    </location>
</feature>
<protein>
    <recommendedName>
        <fullName evidence="3">Aminotransferase class III-fold pyridoxal phosphate-dependent enzyme</fullName>
    </recommendedName>
</protein>
<organism evidence="2">
    <name type="scientific">marine sediment metagenome</name>
    <dbReference type="NCBI Taxonomy" id="412755"/>
    <lineage>
        <taxon>unclassified sequences</taxon>
        <taxon>metagenomes</taxon>
        <taxon>ecological metagenomes</taxon>
    </lineage>
</organism>
<dbReference type="GO" id="GO:0008483">
    <property type="term" value="F:transaminase activity"/>
    <property type="evidence" value="ECO:0007669"/>
    <property type="project" value="InterPro"/>
</dbReference>